<protein>
    <recommendedName>
        <fullName evidence="1">diguanylate cyclase</fullName>
        <ecNumber evidence="1">2.7.7.65</ecNumber>
    </recommendedName>
</protein>
<evidence type="ECO:0000259" key="3">
    <source>
        <dbReference type="PROSITE" id="PS50887"/>
    </source>
</evidence>
<dbReference type="Gene3D" id="3.30.450.40">
    <property type="match status" value="1"/>
</dbReference>
<keyword evidence="5" id="KW-1185">Reference proteome</keyword>
<name>A0A239LRV1_9BACT</name>
<dbReference type="SUPFAM" id="SSF55781">
    <property type="entry name" value="GAF domain-like"/>
    <property type="match status" value="1"/>
</dbReference>
<dbReference type="SMART" id="SM00267">
    <property type="entry name" value="GGDEF"/>
    <property type="match status" value="1"/>
</dbReference>
<dbReference type="InterPro" id="IPR050469">
    <property type="entry name" value="Diguanylate_Cyclase"/>
</dbReference>
<dbReference type="InterPro" id="IPR029787">
    <property type="entry name" value="Nucleotide_cyclase"/>
</dbReference>
<organism evidence="4 5">
    <name type="scientific">Granulicella rosea</name>
    <dbReference type="NCBI Taxonomy" id="474952"/>
    <lineage>
        <taxon>Bacteria</taxon>
        <taxon>Pseudomonadati</taxon>
        <taxon>Acidobacteriota</taxon>
        <taxon>Terriglobia</taxon>
        <taxon>Terriglobales</taxon>
        <taxon>Acidobacteriaceae</taxon>
        <taxon>Granulicella</taxon>
    </lineage>
</organism>
<dbReference type="RefSeq" id="WP_217897069.1">
    <property type="nucleotide sequence ID" value="NZ_FZOU01000007.1"/>
</dbReference>
<dbReference type="Proteomes" id="UP000198356">
    <property type="component" value="Unassembled WGS sequence"/>
</dbReference>
<dbReference type="GO" id="GO:0052621">
    <property type="term" value="F:diguanylate cyclase activity"/>
    <property type="evidence" value="ECO:0007669"/>
    <property type="project" value="UniProtKB-EC"/>
</dbReference>
<reference evidence="4 5" key="1">
    <citation type="submission" date="2017-06" db="EMBL/GenBank/DDBJ databases">
        <authorList>
            <person name="Kim H.J."/>
            <person name="Triplett B.A."/>
        </authorList>
    </citation>
    <scope>NUCLEOTIDE SEQUENCE [LARGE SCALE GENOMIC DNA]</scope>
    <source>
        <strain evidence="4 5">DSM 18704</strain>
    </source>
</reference>
<dbReference type="Pfam" id="PF01590">
    <property type="entry name" value="GAF"/>
    <property type="match status" value="1"/>
</dbReference>
<dbReference type="SMART" id="SM00065">
    <property type="entry name" value="GAF"/>
    <property type="match status" value="1"/>
</dbReference>
<dbReference type="InterPro" id="IPR000160">
    <property type="entry name" value="GGDEF_dom"/>
</dbReference>
<gene>
    <name evidence="4" type="ORF">SAMN05421770_107247</name>
</gene>
<comment type="catalytic activity">
    <reaction evidence="2">
        <text>2 GTP = 3',3'-c-di-GMP + 2 diphosphate</text>
        <dbReference type="Rhea" id="RHEA:24898"/>
        <dbReference type="ChEBI" id="CHEBI:33019"/>
        <dbReference type="ChEBI" id="CHEBI:37565"/>
        <dbReference type="ChEBI" id="CHEBI:58805"/>
        <dbReference type="EC" id="2.7.7.65"/>
    </reaction>
</comment>
<accession>A0A239LRV1</accession>
<dbReference type="InterPro" id="IPR043128">
    <property type="entry name" value="Rev_trsase/Diguanyl_cyclase"/>
</dbReference>
<dbReference type="Gene3D" id="3.30.70.270">
    <property type="match status" value="1"/>
</dbReference>
<dbReference type="PANTHER" id="PTHR45138:SF9">
    <property type="entry name" value="DIGUANYLATE CYCLASE DGCM-RELATED"/>
    <property type="match status" value="1"/>
</dbReference>
<evidence type="ECO:0000313" key="4">
    <source>
        <dbReference type="EMBL" id="SNT33266.1"/>
    </source>
</evidence>
<dbReference type="Pfam" id="PF00990">
    <property type="entry name" value="GGDEF"/>
    <property type="match status" value="1"/>
</dbReference>
<dbReference type="NCBIfam" id="TIGR00254">
    <property type="entry name" value="GGDEF"/>
    <property type="match status" value="1"/>
</dbReference>
<dbReference type="AlphaFoldDB" id="A0A239LRV1"/>
<dbReference type="InterPro" id="IPR029016">
    <property type="entry name" value="GAF-like_dom_sf"/>
</dbReference>
<evidence type="ECO:0000256" key="1">
    <source>
        <dbReference type="ARBA" id="ARBA00012528"/>
    </source>
</evidence>
<dbReference type="EC" id="2.7.7.65" evidence="1"/>
<dbReference type="PROSITE" id="PS50887">
    <property type="entry name" value="GGDEF"/>
    <property type="match status" value="1"/>
</dbReference>
<dbReference type="InterPro" id="IPR003018">
    <property type="entry name" value="GAF"/>
</dbReference>
<dbReference type="FunFam" id="3.30.70.270:FF:000001">
    <property type="entry name" value="Diguanylate cyclase domain protein"/>
    <property type="match status" value="1"/>
</dbReference>
<feature type="domain" description="GGDEF" evidence="3">
    <location>
        <begin position="199"/>
        <end position="331"/>
    </location>
</feature>
<evidence type="ECO:0000256" key="2">
    <source>
        <dbReference type="ARBA" id="ARBA00034247"/>
    </source>
</evidence>
<dbReference type="SUPFAM" id="SSF55073">
    <property type="entry name" value="Nucleotide cyclase"/>
    <property type="match status" value="1"/>
</dbReference>
<dbReference type="EMBL" id="FZOU01000007">
    <property type="protein sequence ID" value="SNT33266.1"/>
    <property type="molecule type" value="Genomic_DNA"/>
</dbReference>
<sequence>MIDTRLSDPKLNDEQGRVLALQRYQILDTPREAPFDRIAGLVKAVMQVPIAIISLIDSERQWFKSCIGMGDTTETTREVSFCTHTIQAREPLYIPDARLDPRFATNPLVTGAPFIRSYVGVPLCTPDGYNVGSLCAIDTIPREYTPSQIEVLKSFAALAAEELELRRVAQIDFVTGAATRRGFTVEVDKAIARYGRYARSSALLVLDLDHFKKVNDTWGHAAGDAVLRAVGAKLNALLRATDVLGRLGGEEFGILLAEATLRDASRSAERFRKAIEAIEIENDPPIKVTASFGISAIGPEHATADQWLAEADLALYAAKRGGRNRSCIAPSSAETQLSRPA</sequence>
<proteinExistence type="predicted"/>
<dbReference type="CDD" id="cd01949">
    <property type="entry name" value="GGDEF"/>
    <property type="match status" value="1"/>
</dbReference>
<evidence type="ECO:0000313" key="5">
    <source>
        <dbReference type="Proteomes" id="UP000198356"/>
    </source>
</evidence>
<dbReference type="PANTHER" id="PTHR45138">
    <property type="entry name" value="REGULATORY COMPONENTS OF SENSORY TRANSDUCTION SYSTEM"/>
    <property type="match status" value="1"/>
</dbReference>